<evidence type="ECO:0000256" key="4">
    <source>
        <dbReference type="RuleBase" id="RU361277"/>
    </source>
</evidence>
<dbReference type="KEGG" id="str:Sterm_3384"/>
<evidence type="ECO:0000313" key="7">
    <source>
        <dbReference type="EMBL" id="ACZ10223.1"/>
    </source>
</evidence>
<dbReference type="Gene3D" id="3.90.180.10">
    <property type="entry name" value="Medium-chain alcohol dehydrogenases, catalytic domain"/>
    <property type="match status" value="1"/>
</dbReference>
<accession>D1AQG3</accession>
<proteinExistence type="inferred from homology"/>
<dbReference type="InterPro" id="IPR013149">
    <property type="entry name" value="ADH-like_C"/>
</dbReference>
<keyword evidence="2 4" id="KW-0862">Zinc</keyword>
<dbReference type="Pfam" id="PF08240">
    <property type="entry name" value="ADH_N"/>
    <property type="match status" value="1"/>
</dbReference>
<protein>
    <submittedName>
        <fullName evidence="7">Alcohol dehydrogenase GroES domain protein</fullName>
    </submittedName>
</protein>
<evidence type="ECO:0000259" key="6">
    <source>
        <dbReference type="Pfam" id="PF08240"/>
    </source>
</evidence>
<dbReference type="RefSeq" id="WP_012862805.1">
    <property type="nucleotide sequence ID" value="NC_013517.1"/>
</dbReference>
<dbReference type="InterPro" id="IPR002328">
    <property type="entry name" value="ADH_Zn_CS"/>
</dbReference>
<dbReference type="PROSITE" id="PS00059">
    <property type="entry name" value="ADH_ZINC"/>
    <property type="match status" value="1"/>
</dbReference>
<dbReference type="Pfam" id="PF00107">
    <property type="entry name" value="ADH_zinc_N"/>
    <property type="match status" value="1"/>
</dbReference>
<dbReference type="InterPro" id="IPR050129">
    <property type="entry name" value="Zn_alcohol_dh"/>
</dbReference>
<dbReference type="PANTHER" id="PTHR43401:SF2">
    <property type="entry name" value="L-THREONINE 3-DEHYDROGENASE"/>
    <property type="match status" value="1"/>
</dbReference>
<organism evidence="7 8">
    <name type="scientific">Sebaldella termitidis (strain ATCC 33386 / NCTC 11300)</name>
    <dbReference type="NCBI Taxonomy" id="526218"/>
    <lineage>
        <taxon>Bacteria</taxon>
        <taxon>Fusobacteriati</taxon>
        <taxon>Fusobacteriota</taxon>
        <taxon>Fusobacteriia</taxon>
        <taxon>Fusobacteriales</taxon>
        <taxon>Leptotrichiaceae</taxon>
        <taxon>Sebaldella</taxon>
    </lineage>
</organism>
<dbReference type="AlphaFoldDB" id="D1AQG3"/>
<dbReference type="HOGENOM" id="CLU_026673_11_0_0"/>
<sequence>MKALAVLENEKLGVIDLEKPENTTGDDVLVKVVYSGLCGSDFPRMFEHQAKFFPVVLGHEFSGVVEKVGEKVHKLAVGDKVSCIPLKPCFKCEACDEGNYSLCKNYGFIGSRENGGMEEYVKIPEINLQKLPEKFDLLQGAFFEPITVVLHGLGLLNKEVKGKKVGIIGVGTMGLLAVQCAKAYGAELVSAFDINEKNLEAAKELGADEVHNVAKKDIENEYDKYDIMIETSGANPSFVLILKLAAGKGELLYIGTPHSTLTFEYKDFELINRKELTIKGSWMNYSKPFPGKEWTEAIRLFDEGLVKIDKLIGATVSMEEFCERLEEIKGRTLGGKIMVKVGESE</sequence>
<dbReference type="SUPFAM" id="SSF50129">
    <property type="entry name" value="GroES-like"/>
    <property type="match status" value="1"/>
</dbReference>
<reference evidence="8" key="1">
    <citation type="submission" date="2009-09" db="EMBL/GenBank/DDBJ databases">
        <title>The complete chromosome of Sebaldella termitidis ATCC 33386.</title>
        <authorList>
            <consortium name="US DOE Joint Genome Institute (JGI-PGF)"/>
            <person name="Lucas S."/>
            <person name="Copeland A."/>
            <person name="Lapidus A."/>
            <person name="Glavina del Rio T."/>
            <person name="Dalin E."/>
            <person name="Tice H."/>
            <person name="Bruce D."/>
            <person name="Goodwin L."/>
            <person name="Pitluck S."/>
            <person name="Kyrpides N."/>
            <person name="Mavromatis K."/>
            <person name="Ivanova N."/>
            <person name="Mikhailova N."/>
            <person name="Sims D."/>
            <person name="Meincke L."/>
            <person name="Brettin T."/>
            <person name="Detter J.C."/>
            <person name="Han C."/>
            <person name="Larimer F."/>
            <person name="Land M."/>
            <person name="Hauser L."/>
            <person name="Markowitz V."/>
            <person name="Cheng J.F."/>
            <person name="Hugenholtz P."/>
            <person name="Woyke T."/>
            <person name="Wu D."/>
            <person name="Eisen J.A."/>
        </authorList>
    </citation>
    <scope>NUCLEOTIDE SEQUENCE [LARGE SCALE GENOMIC DNA]</scope>
    <source>
        <strain evidence="8">ATCC 33386 / NCTC 11300</strain>
    </source>
</reference>
<dbReference type="SUPFAM" id="SSF51735">
    <property type="entry name" value="NAD(P)-binding Rossmann-fold domains"/>
    <property type="match status" value="1"/>
</dbReference>
<keyword evidence="3" id="KW-0560">Oxidoreductase</keyword>
<dbReference type="Proteomes" id="UP000000845">
    <property type="component" value="Chromosome"/>
</dbReference>
<feature type="domain" description="Alcohol dehydrogenase-like C-terminal" evidence="5">
    <location>
        <begin position="173"/>
        <end position="302"/>
    </location>
</feature>
<evidence type="ECO:0000259" key="5">
    <source>
        <dbReference type="Pfam" id="PF00107"/>
    </source>
</evidence>
<dbReference type="GO" id="GO:0008270">
    <property type="term" value="F:zinc ion binding"/>
    <property type="evidence" value="ECO:0007669"/>
    <property type="project" value="InterPro"/>
</dbReference>
<dbReference type="InterPro" id="IPR036291">
    <property type="entry name" value="NAD(P)-bd_dom_sf"/>
</dbReference>
<reference evidence="7 8" key="2">
    <citation type="journal article" date="2010" name="Stand. Genomic Sci.">
        <title>Complete genome sequence of Sebaldella termitidis type strain (NCTC 11300).</title>
        <authorList>
            <person name="Harmon-Smith M."/>
            <person name="Celia L."/>
            <person name="Chertkov O."/>
            <person name="Lapidus A."/>
            <person name="Copeland A."/>
            <person name="Glavina Del Rio T."/>
            <person name="Nolan M."/>
            <person name="Lucas S."/>
            <person name="Tice H."/>
            <person name="Cheng J.F."/>
            <person name="Han C."/>
            <person name="Detter J.C."/>
            <person name="Bruce D."/>
            <person name="Goodwin L."/>
            <person name="Pitluck S."/>
            <person name="Pati A."/>
            <person name="Liolios K."/>
            <person name="Ivanova N."/>
            <person name="Mavromatis K."/>
            <person name="Mikhailova N."/>
            <person name="Chen A."/>
            <person name="Palaniappan K."/>
            <person name="Land M."/>
            <person name="Hauser L."/>
            <person name="Chang Y.J."/>
            <person name="Jeffries C.D."/>
            <person name="Brettin T."/>
            <person name="Goker M."/>
            <person name="Beck B."/>
            <person name="Bristow J."/>
            <person name="Eisen J.A."/>
            <person name="Markowitz V."/>
            <person name="Hugenholtz P."/>
            <person name="Kyrpides N.C."/>
            <person name="Klenk H.P."/>
            <person name="Chen F."/>
        </authorList>
    </citation>
    <scope>NUCLEOTIDE SEQUENCE [LARGE SCALE GENOMIC DNA]</scope>
    <source>
        <strain evidence="8">ATCC 33386 / NCTC 11300</strain>
    </source>
</reference>
<keyword evidence="8" id="KW-1185">Reference proteome</keyword>
<evidence type="ECO:0000256" key="1">
    <source>
        <dbReference type="ARBA" id="ARBA00022723"/>
    </source>
</evidence>
<dbReference type="InterPro" id="IPR013154">
    <property type="entry name" value="ADH-like_N"/>
</dbReference>
<dbReference type="eggNOG" id="COG1063">
    <property type="taxonomic scope" value="Bacteria"/>
</dbReference>
<dbReference type="Gene3D" id="3.40.50.720">
    <property type="entry name" value="NAD(P)-binding Rossmann-like Domain"/>
    <property type="match status" value="1"/>
</dbReference>
<feature type="domain" description="Alcohol dehydrogenase-like N-terminal" evidence="6">
    <location>
        <begin position="26"/>
        <end position="133"/>
    </location>
</feature>
<name>D1AQG3_SEBTE</name>
<dbReference type="STRING" id="526218.Sterm_3384"/>
<evidence type="ECO:0000256" key="2">
    <source>
        <dbReference type="ARBA" id="ARBA00022833"/>
    </source>
</evidence>
<keyword evidence="1 4" id="KW-0479">Metal-binding</keyword>
<dbReference type="GO" id="GO:0016491">
    <property type="term" value="F:oxidoreductase activity"/>
    <property type="evidence" value="ECO:0007669"/>
    <property type="project" value="UniProtKB-KW"/>
</dbReference>
<dbReference type="PANTHER" id="PTHR43401">
    <property type="entry name" value="L-THREONINE 3-DEHYDROGENASE"/>
    <property type="match status" value="1"/>
</dbReference>
<dbReference type="CDD" id="cd08236">
    <property type="entry name" value="sugar_DH"/>
    <property type="match status" value="1"/>
</dbReference>
<evidence type="ECO:0000256" key="3">
    <source>
        <dbReference type="ARBA" id="ARBA00023002"/>
    </source>
</evidence>
<gene>
    <name evidence="7" type="ordered locus">Sterm_3384</name>
</gene>
<evidence type="ECO:0000313" key="8">
    <source>
        <dbReference type="Proteomes" id="UP000000845"/>
    </source>
</evidence>
<comment type="cofactor">
    <cofactor evidence="4">
        <name>Zn(2+)</name>
        <dbReference type="ChEBI" id="CHEBI:29105"/>
    </cofactor>
</comment>
<dbReference type="InterPro" id="IPR011032">
    <property type="entry name" value="GroES-like_sf"/>
</dbReference>
<comment type="similarity">
    <text evidence="4">Belongs to the zinc-containing alcohol dehydrogenase family.</text>
</comment>
<dbReference type="EMBL" id="CP001739">
    <property type="protein sequence ID" value="ACZ10223.1"/>
    <property type="molecule type" value="Genomic_DNA"/>
</dbReference>